<keyword evidence="3" id="KW-1185">Reference proteome</keyword>
<dbReference type="Proteomes" id="UP000319255">
    <property type="component" value="Unassembled WGS sequence"/>
</dbReference>
<sequence length="271" mass="29941">MKFYPSDWRADPRLRMCSLAARGLWMEMLALMHEATPYGHLLISGISPTDAQLAVLAGAPSDQIPDLLGELESAGVFSRTRSGAIYSRRMTRDDKKSAQARKNGKNGGNPILCNSKGNTPPDNPQDKGGDKTQKPEARSQKPERENIPLSQKSSARSSEPVSEQPFEVPDRSGEQSRFPEFWGAYPLKANMVKAEAEFITATLRGADPEVVISAARRFAASQQGKDPTYIPQPANWLKNRRWTDEIPAAAPPDPEQARRIRALEATARRFA</sequence>
<feature type="compositionally biased region" description="Polar residues" evidence="1">
    <location>
        <begin position="148"/>
        <end position="161"/>
    </location>
</feature>
<dbReference type="OrthoDB" id="7211084at2"/>
<comment type="caution">
    <text evidence="2">The sequence shown here is derived from an EMBL/GenBank/DDBJ whole genome shotgun (WGS) entry which is preliminary data.</text>
</comment>
<organism evidence="2 3">
    <name type="scientific">Amaricoccus solimangrovi</name>
    <dbReference type="NCBI Taxonomy" id="2589815"/>
    <lineage>
        <taxon>Bacteria</taxon>
        <taxon>Pseudomonadati</taxon>
        <taxon>Pseudomonadota</taxon>
        <taxon>Alphaproteobacteria</taxon>
        <taxon>Rhodobacterales</taxon>
        <taxon>Paracoccaceae</taxon>
        <taxon>Amaricoccus</taxon>
    </lineage>
</organism>
<reference evidence="2 3" key="1">
    <citation type="submission" date="2019-06" db="EMBL/GenBank/DDBJ databases">
        <title>A novel bacterium of genus Amaricoccus, isolated from marine sediment.</title>
        <authorList>
            <person name="Huang H."/>
            <person name="Mo K."/>
            <person name="Hu Y."/>
        </authorList>
    </citation>
    <scope>NUCLEOTIDE SEQUENCE [LARGE SCALE GENOMIC DNA]</scope>
    <source>
        <strain evidence="2 3">HB172011</strain>
    </source>
</reference>
<dbReference type="AlphaFoldDB" id="A0A501WTK4"/>
<feature type="compositionally biased region" description="Basic and acidic residues" evidence="1">
    <location>
        <begin position="124"/>
        <end position="146"/>
    </location>
</feature>
<evidence type="ECO:0000313" key="2">
    <source>
        <dbReference type="EMBL" id="TPE53063.1"/>
    </source>
</evidence>
<gene>
    <name evidence="2" type="ORF">FJM51_03290</name>
</gene>
<dbReference type="EMBL" id="VFRP01000002">
    <property type="protein sequence ID" value="TPE53063.1"/>
    <property type="molecule type" value="Genomic_DNA"/>
</dbReference>
<feature type="region of interest" description="Disordered" evidence="1">
    <location>
        <begin position="87"/>
        <end position="177"/>
    </location>
</feature>
<evidence type="ECO:0000256" key="1">
    <source>
        <dbReference type="SAM" id="MobiDB-lite"/>
    </source>
</evidence>
<evidence type="ECO:0008006" key="4">
    <source>
        <dbReference type="Google" id="ProtNLM"/>
    </source>
</evidence>
<proteinExistence type="predicted"/>
<protein>
    <recommendedName>
        <fullName evidence="4">DUF1376 domain-containing protein</fullName>
    </recommendedName>
</protein>
<name>A0A501WTK4_9RHOB</name>
<dbReference type="RefSeq" id="WP_140452684.1">
    <property type="nucleotide sequence ID" value="NZ_VFRP01000002.1"/>
</dbReference>
<evidence type="ECO:0000313" key="3">
    <source>
        <dbReference type="Proteomes" id="UP000319255"/>
    </source>
</evidence>
<accession>A0A501WTK4</accession>